<dbReference type="PANTHER" id="PTHR45436">
    <property type="entry name" value="SENSOR HISTIDINE KINASE YKOH"/>
    <property type="match status" value="1"/>
</dbReference>
<dbReference type="AlphaFoldDB" id="A0A1Y5RSX5"/>
<sequence length="445" mass="48291">MTANRSISLKLSRSLILAMIGIWLAMVTYAMLHANHELVETFDYILLENAIRTLPLASEIAQGNVLPQVVVDVPEIGEFADLAEALDFAVLDANGAVLFHKADVPLPATLEPGFSDTNGARTFVLMDPAGGYGVAVLETAGLRTYTLVEILPSMIIPLLVAVPIMAALAYVLSRKALDPILGFARQIGQRDGRNLSPIQSIDIPTELDPVATEVERLLARVRAALEAERSFSAECAHELRTPLAGALASVQAARGDGTEKQVVLDQVETSLKSLASLAETLLQNSRLQHGFAISDKVIDVVQVMEVVLAEPFFSTFENDRFDVEYPEELKLQVHMDADACAIALRNLMTNALRYSPPNSMVRIRIEGRTFEAINAGQRIPADLLERLGERFTRGNTQTSGTGLGLAITRAVMEDIGGSLELRSPAPNQPDGFSAKLIFPELEPQE</sequence>
<evidence type="ECO:0000256" key="12">
    <source>
        <dbReference type="SAM" id="Phobius"/>
    </source>
</evidence>
<dbReference type="OrthoDB" id="9809766at2"/>
<organism evidence="14 15">
    <name type="scientific">Falsiruegeria litorea R37</name>
    <dbReference type="NCBI Taxonomy" id="1200284"/>
    <lineage>
        <taxon>Bacteria</taxon>
        <taxon>Pseudomonadati</taxon>
        <taxon>Pseudomonadota</taxon>
        <taxon>Alphaproteobacteria</taxon>
        <taxon>Rhodobacterales</taxon>
        <taxon>Roseobacteraceae</taxon>
        <taxon>Falsiruegeria</taxon>
    </lineage>
</organism>
<keyword evidence="6 12" id="KW-0812">Transmembrane</keyword>
<keyword evidence="15" id="KW-1185">Reference proteome</keyword>
<keyword evidence="8" id="KW-0418">Kinase</keyword>
<evidence type="ECO:0000313" key="14">
    <source>
        <dbReference type="EMBL" id="SLN24670.1"/>
    </source>
</evidence>
<dbReference type="CDD" id="cd00082">
    <property type="entry name" value="HisKA"/>
    <property type="match status" value="1"/>
</dbReference>
<evidence type="ECO:0000256" key="8">
    <source>
        <dbReference type="ARBA" id="ARBA00022777"/>
    </source>
</evidence>
<dbReference type="Proteomes" id="UP000193077">
    <property type="component" value="Unassembled WGS sequence"/>
</dbReference>
<evidence type="ECO:0000256" key="3">
    <source>
        <dbReference type="ARBA" id="ARBA00012438"/>
    </source>
</evidence>
<dbReference type="SUPFAM" id="SSF47384">
    <property type="entry name" value="Homodimeric domain of signal transducing histidine kinase"/>
    <property type="match status" value="1"/>
</dbReference>
<dbReference type="SMART" id="SM00388">
    <property type="entry name" value="HisKA"/>
    <property type="match status" value="1"/>
</dbReference>
<dbReference type="EMBL" id="FWFO01000001">
    <property type="protein sequence ID" value="SLN24670.1"/>
    <property type="molecule type" value="Genomic_DNA"/>
</dbReference>
<keyword evidence="11" id="KW-0902">Two-component regulatory system</keyword>
<evidence type="ECO:0000256" key="10">
    <source>
        <dbReference type="ARBA" id="ARBA00022989"/>
    </source>
</evidence>
<dbReference type="Pfam" id="PF02518">
    <property type="entry name" value="HATPase_c"/>
    <property type="match status" value="1"/>
</dbReference>
<keyword evidence="10 12" id="KW-1133">Transmembrane helix</keyword>
<dbReference type="GO" id="GO:0000155">
    <property type="term" value="F:phosphorelay sensor kinase activity"/>
    <property type="evidence" value="ECO:0007669"/>
    <property type="project" value="InterPro"/>
</dbReference>
<dbReference type="EC" id="2.7.13.3" evidence="3"/>
<dbReference type="InterPro" id="IPR003661">
    <property type="entry name" value="HisK_dim/P_dom"/>
</dbReference>
<evidence type="ECO:0000256" key="2">
    <source>
        <dbReference type="ARBA" id="ARBA00004141"/>
    </source>
</evidence>
<dbReference type="InterPro" id="IPR036890">
    <property type="entry name" value="HATPase_C_sf"/>
</dbReference>
<protein>
    <recommendedName>
        <fullName evidence="3">histidine kinase</fullName>
        <ecNumber evidence="3">2.7.13.3</ecNumber>
    </recommendedName>
</protein>
<evidence type="ECO:0000256" key="5">
    <source>
        <dbReference type="ARBA" id="ARBA00022679"/>
    </source>
</evidence>
<accession>A0A1Y5RSX5</accession>
<evidence type="ECO:0000256" key="9">
    <source>
        <dbReference type="ARBA" id="ARBA00022840"/>
    </source>
</evidence>
<dbReference type="Gene3D" id="1.10.287.130">
    <property type="match status" value="1"/>
</dbReference>
<dbReference type="RefSeq" id="WP_085794486.1">
    <property type="nucleotide sequence ID" value="NZ_FWFO01000001.1"/>
</dbReference>
<keyword evidence="4" id="KW-0597">Phosphoprotein</keyword>
<dbReference type="PROSITE" id="PS50109">
    <property type="entry name" value="HIS_KIN"/>
    <property type="match status" value="1"/>
</dbReference>
<proteinExistence type="predicted"/>
<evidence type="ECO:0000256" key="7">
    <source>
        <dbReference type="ARBA" id="ARBA00022741"/>
    </source>
</evidence>
<feature type="domain" description="Histidine kinase" evidence="13">
    <location>
        <begin position="234"/>
        <end position="442"/>
    </location>
</feature>
<keyword evidence="9" id="KW-0067">ATP-binding</keyword>
<dbReference type="GO" id="GO:0005524">
    <property type="term" value="F:ATP binding"/>
    <property type="evidence" value="ECO:0007669"/>
    <property type="project" value="UniProtKB-KW"/>
</dbReference>
<evidence type="ECO:0000256" key="11">
    <source>
        <dbReference type="ARBA" id="ARBA00023012"/>
    </source>
</evidence>
<feature type="transmembrane region" description="Helical" evidence="12">
    <location>
        <begin position="150"/>
        <end position="172"/>
    </location>
</feature>
<dbReference type="Pfam" id="PF00512">
    <property type="entry name" value="HisKA"/>
    <property type="match status" value="1"/>
</dbReference>
<comment type="subcellular location">
    <subcellularLocation>
        <location evidence="2">Membrane</location>
        <topology evidence="2">Multi-pass membrane protein</topology>
    </subcellularLocation>
</comment>
<feature type="transmembrane region" description="Helical" evidence="12">
    <location>
        <begin position="12"/>
        <end position="32"/>
    </location>
</feature>
<dbReference type="PANTHER" id="PTHR45436:SF14">
    <property type="entry name" value="SENSOR PROTEIN QSEC"/>
    <property type="match status" value="1"/>
</dbReference>
<evidence type="ECO:0000259" key="13">
    <source>
        <dbReference type="PROSITE" id="PS50109"/>
    </source>
</evidence>
<dbReference type="Gene3D" id="3.30.565.10">
    <property type="entry name" value="Histidine kinase-like ATPase, C-terminal domain"/>
    <property type="match status" value="1"/>
</dbReference>
<evidence type="ECO:0000256" key="6">
    <source>
        <dbReference type="ARBA" id="ARBA00022692"/>
    </source>
</evidence>
<evidence type="ECO:0000256" key="4">
    <source>
        <dbReference type="ARBA" id="ARBA00022553"/>
    </source>
</evidence>
<keyword evidence="5 14" id="KW-0808">Transferase</keyword>
<name>A0A1Y5RSX5_9RHOB</name>
<reference evidence="14 15" key="1">
    <citation type="submission" date="2017-03" db="EMBL/GenBank/DDBJ databases">
        <authorList>
            <person name="Afonso C.L."/>
            <person name="Miller P.J."/>
            <person name="Scott M.A."/>
            <person name="Spackman E."/>
            <person name="Goraichik I."/>
            <person name="Dimitrov K.M."/>
            <person name="Suarez D.L."/>
            <person name="Swayne D.E."/>
        </authorList>
    </citation>
    <scope>NUCLEOTIDE SEQUENCE [LARGE SCALE GENOMIC DNA]</scope>
    <source>
        <strain evidence="14 15">CECT 7639</strain>
    </source>
</reference>
<dbReference type="SUPFAM" id="SSF55874">
    <property type="entry name" value="ATPase domain of HSP90 chaperone/DNA topoisomerase II/histidine kinase"/>
    <property type="match status" value="1"/>
</dbReference>
<dbReference type="InterPro" id="IPR005467">
    <property type="entry name" value="His_kinase_dom"/>
</dbReference>
<evidence type="ECO:0000313" key="15">
    <source>
        <dbReference type="Proteomes" id="UP000193077"/>
    </source>
</evidence>
<evidence type="ECO:0000256" key="1">
    <source>
        <dbReference type="ARBA" id="ARBA00000085"/>
    </source>
</evidence>
<dbReference type="SMART" id="SM00387">
    <property type="entry name" value="HATPase_c"/>
    <property type="match status" value="1"/>
</dbReference>
<dbReference type="InterPro" id="IPR050428">
    <property type="entry name" value="TCS_sensor_his_kinase"/>
</dbReference>
<keyword evidence="12" id="KW-0472">Membrane</keyword>
<comment type="catalytic activity">
    <reaction evidence="1">
        <text>ATP + protein L-histidine = ADP + protein N-phospho-L-histidine.</text>
        <dbReference type="EC" id="2.7.13.3"/>
    </reaction>
</comment>
<dbReference type="InterPro" id="IPR003594">
    <property type="entry name" value="HATPase_dom"/>
</dbReference>
<gene>
    <name evidence="14" type="primary">qseC_1</name>
    <name evidence="14" type="ORF">TRL7639_00810</name>
</gene>
<dbReference type="InterPro" id="IPR036097">
    <property type="entry name" value="HisK_dim/P_sf"/>
</dbReference>
<keyword evidence="7" id="KW-0547">Nucleotide-binding</keyword>
<dbReference type="GO" id="GO:0005886">
    <property type="term" value="C:plasma membrane"/>
    <property type="evidence" value="ECO:0007669"/>
    <property type="project" value="TreeGrafter"/>
</dbReference>